<accession>D6Z035</accession>
<dbReference type="InParanoid" id="D6Z035"/>
<dbReference type="Proteomes" id="UP000001508">
    <property type="component" value="Chromosome"/>
</dbReference>
<keyword evidence="2" id="KW-1185">Reference proteome</keyword>
<organism evidence="1 2">
    <name type="scientific">Desulfurivibrio alkaliphilus (strain DSM 19089 / UNIQEM U267 / AHT2)</name>
    <dbReference type="NCBI Taxonomy" id="589865"/>
    <lineage>
        <taxon>Bacteria</taxon>
        <taxon>Pseudomonadati</taxon>
        <taxon>Thermodesulfobacteriota</taxon>
        <taxon>Desulfobulbia</taxon>
        <taxon>Desulfobulbales</taxon>
        <taxon>Desulfobulbaceae</taxon>
        <taxon>Desulfurivibrio</taxon>
    </lineage>
</organism>
<proteinExistence type="predicted"/>
<reference evidence="2" key="1">
    <citation type="submission" date="2010-02" db="EMBL/GenBank/DDBJ databases">
        <title>Complete sequence of Desulfurivibrio alkaliphilus AHT2.</title>
        <authorList>
            <consortium name="US DOE Joint Genome Institute"/>
            <person name="Pitluck S."/>
            <person name="Chertkov O."/>
            <person name="Detter J.C."/>
            <person name="Han C."/>
            <person name="Tapia R."/>
            <person name="Larimer F."/>
            <person name="Land M."/>
            <person name="Hauser L."/>
            <person name="Kyrpides N."/>
            <person name="Mikhailova N."/>
            <person name="Sorokin D.Y."/>
            <person name="Muyzer G."/>
            <person name="Woyke T."/>
        </authorList>
    </citation>
    <scope>NUCLEOTIDE SEQUENCE [LARGE SCALE GENOMIC DNA]</scope>
    <source>
        <strain evidence="2">DSM 19089 / UNIQEM U267 / AHT2</strain>
    </source>
</reference>
<dbReference type="HOGENOM" id="CLU_2272823_0_0_7"/>
<sequence length="102" mass="11758">MTAKDLDGKLIANDTRHYHPQATTQRGANVMVYGAQWKASYVRDTSIQPFRTKEETFEFLLPEGTRCADVEVELRYELGNPNQIIPIHKRTKRVTLDRCPPL</sequence>
<evidence type="ECO:0000313" key="1">
    <source>
        <dbReference type="EMBL" id="ADH87068.1"/>
    </source>
</evidence>
<dbReference type="AlphaFoldDB" id="D6Z035"/>
<gene>
    <name evidence="1" type="ordered locus">DaAHT2_2403</name>
</gene>
<evidence type="ECO:0000313" key="2">
    <source>
        <dbReference type="Proteomes" id="UP000001508"/>
    </source>
</evidence>
<protein>
    <submittedName>
        <fullName evidence="1">Uncharacterized protein</fullName>
    </submittedName>
</protein>
<dbReference type="eggNOG" id="ENOG502ZV2B">
    <property type="taxonomic scope" value="Bacteria"/>
</dbReference>
<dbReference type="EMBL" id="CP001940">
    <property type="protein sequence ID" value="ADH87068.1"/>
    <property type="molecule type" value="Genomic_DNA"/>
</dbReference>
<name>D6Z035_DESAT</name>
<dbReference type="KEGG" id="dak:DaAHT2_2403"/>